<evidence type="ECO:0000256" key="8">
    <source>
        <dbReference type="HAMAP-Rule" id="MF_00377"/>
    </source>
</evidence>
<dbReference type="InterPro" id="IPR013159">
    <property type="entry name" value="DnaA_C"/>
</dbReference>
<feature type="binding site" evidence="8">
    <location>
        <position position="167"/>
    </location>
    <ligand>
        <name>ATP</name>
        <dbReference type="ChEBI" id="CHEBI:30616"/>
    </ligand>
</feature>
<feature type="region of interest" description="Domain IV, binds dsDNA" evidence="8">
    <location>
        <begin position="338"/>
        <end position="459"/>
    </location>
</feature>
<dbReference type="Gene3D" id="1.10.1750.10">
    <property type="match status" value="1"/>
</dbReference>
<name>A0A3A4RDZ6_9BACT</name>
<dbReference type="NCBIfam" id="TIGR00362">
    <property type="entry name" value="DnaA"/>
    <property type="match status" value="1"/>
</dbReference>
<dbReference type="FunFam" id="3.40.50.300:FF:000150">
    <property type="entry name" value="Chromosomal replication initiator protein DnaA"/>
    <property type="match status" value="1"/>
</dbReference>
<protein>
    <recommendedName>
        <fullName evidence="8 9">Chromosomal replication initiator protein DnaA</fullName>
    </recommendedName>
</protein>
<dbReference type="SMART" id="SM00760">
    <property type="entry name" value="Bac_DnaA_C"/>
    <property type="match status" value="1"/>
</dbReference>
<keyword evidence="2 8" id="KW-0963">Cytoplasm</keyword>
<dbReference type="Gene3D" id="1.10.8.60">
    <property type="match status" value="1"/>
</dbReference>
<dbReference type="GO" id="GO:0005886">
    <property type="term" value="C:plasma membrane"/>
    <property type="evidence" value="ECO:0007669"/>
    <property type="project" value="TreeGrafter"/>
</dbReference>
<evidence type="ECO:0000256" key="10">
    <source>
        <dbReference type="RuleBase" id="RU000577"/>
    </source>
</evidence>
<dbReference type="Gene3D" id="3.30.300.180">
    <property type="match status" value="1"/>
</dbReference>
<dbReference type="PRINTS" id="PR00051">
    <property type="entry name" value="DNAA"/>
</dbReference>
<keyword evidence="7 8" id="KW-0238">DNA-binding</keyword>
<evidence type="ECO:0000259" key="12">
    <source>
        <dbReference type="SMART" id="SM00382"/>
    </source>
</evidence>
<evidence type="ECO:0000256" key="11">
    <source>
        <dbReference type="RuleBase" id="RU004227"/>
    </source>
</evidence>
<evidence type="ECO:0000256" key="9">
    <source>
        <dbReference type="NCBIfam" id="TIGR00362"/>
    </source>
</evidence>
<comment type="domain">
    <text evidence="8">Domain I is involved in oligomerization and binding regulators, domain II is flexibile and of varying length in different bacteria, domain III forms the AAA+ region, while domain IV binds dsDNA.</text>
</comment>
<dbReference type="GO" id="GO:0003688">
    <property type="term" value="F:DNA replication origin binding"/>
    <property type="evidence" value="ECO:0007669"/>
    <property type="project" value="UniProtKB-UniRule"/>
</dbReference>
<dbReference type="CDD" id="cd00009">
    <property type="entry name" value="AAA"/>
    <property type="match status" value="1"/>
</dbReference>
<accession>A0A3A4RDZ6</accession>
<dbReference type="GO" id="GO:0008289">
    <property type="term" value="F:lipid binding"/>
    <property type="evidence" value="ECO:0007669"/>
    <property type="project" value="UniProtKB-KW"/>
</dbReference>
<dbReference type="SUPFAM" id="SSF48295">
    <property type="entry name" value="TrpR-like"/>
    <property type="match status" value="1"/>
</dbReference>
<dbReference type="GO" id="GO:0006275">
    <property type="term" value="P:regulation of DNA replication"/>
    <property type="evidence" value="ECO:0007669"/>
    <property type="project" value="UniProtKB-UniRule"/>
</dbReference>
<evidence type="ECO:0000256" key="4">
    <source>
        <dbReference type="ARBA" id="ARBA00022741"/>
    </source>
</evidence>
<dbReference type="PROSITE" id="PS01008">
    <property type="entry name" value="DNAA"/>
    <property type="match status" value="1"/>
</dbReference>
<evidence type="ECO:0000313" key="14">
    <source>
        <dbReference type="EMBL" id="RJP60947.1"/>
    </source>
</evidence>
<evidence type="ECO:0000256" key="1">
    <source>
        <dbReference type="ARBA" id="ARBA00006583"/>
    </source>
</evidence>
<dbReference type="Pfam" id="PF11638">
    <property type="entry name" value="DnaA_N"/>
    <property type="match status" value="1"/>
</dbReference>
<comment type="function">
    <text evidence="8 10">Plays an essential role in the initiation and regulation of chromosomal replication. ATP-DnaA binds to the origin of replication (oriC) to initiate formation of the DNA replication initiation complex once per cell cycle. Binds the DnaA box (a 9 base pair repeat at the origin) and separates the double-stranded (ds)DNA. Forms a right-handed helical filament on oriC DNA; dsDNA binds to the exterior of the filament while single-stranded (ss)DNA is stabiized in the filament's interior. The ATP-DnaA-oriC complex binds and stabilizes one strand of the AT-rich DNA unwinding element (DUE), permitting loading of DNA polymerase. After initiation quickly degrades to an ADP-DnaA complex that is not apt for DNA replication. Binds acidic phospholipids.</text>
</comment>
<proteinExistence type="inferred from homology"/>
<evidence type="ECO:0000313" key="15">
    <source>
        <dbReference type="Proteomes" id="UP000266426"/>
    </source>
</evidence>
<evidence type="ECO:0000256" key="5">
    <source>
        <dbReference type="ARBA" id="ARBA00022840"/>
    </source>
</evidence>
<comment type="similarity">
    <text evidence="1 8 11">Belongs to the DnaA family.</text>
</comment>
<dbReference type="Gene3D" id="3.40.50.300">
    <property type="entry name" value="P-loop containing nucleotide triphosphate hydrolases"/>
    <property type="match status" value="1"/>
</dbReference>
<keyword evidence="6 8" id="KW-0446">Lipid-binding</keyword>
<evidence type="ECO:0000256" key="2">
    <source>
        <dbReference type="ARBA" id="ARBA00022490"/>
    </source>
</evidence>
<feature type="binding site" evidence="8">
    <location>
        <position position="168"/>
    </location>
    <ligand>
        <name>ATP</name>
        <dbReference type="ChEBI" id="CHEBI:30616"/>
    </ligand>
</feature>
<dbReference type="FunFam" id="1.10.8.60:FF:000003">
    <property type="entry name" value="Chromosomal replication initiator protein DnaA"/>
    <property type="match status" value="1"/>
</dbReference>
<dbReference type="InterPro" id="IPR003593">
    <property type="entry name" value="AAA+_ATPase"/>
</dbReference>
<evidence type="ECO:0000256" key="6">
    <source>
        <dbReference type="ARBA" id="ARBA00023121"/>
    </source>
</evidence>
<dbReference type="InterPro" id="IPR020591">
    <property type="entry name" value="Chromosome_initiator_DnaA-like"/>
</dbReference>
<evidence type="ECO:0000259" key="13">
    <source>
        <dbReference type="SMART" id="SM00760"/>
    </source>
</evidence>
<feature type="domain" description="AAA+ ATPase" evidence="12">
    <location>
        <begin position="154"/>
        <end position="282"/>
    </location>
</feature>
<organism evidence="14 15">
    <name type="scientific">Candidatus Auribacter fodinae</name>
    <dbReference type="NCBI Taxonomy" id="2093366"/>
    <lineage>
        <taxon>Bacteria</taxon>
        <taxon>Pseudomonadati</taxon>
        <taxon>Candidatus Auribacterota</taxon>
        <taxon>Candidatus Auribacteria</taxon>
        <taxon>Candidatus Auribacterales</taxon>
        <taxon>Candidatus Auribacteraceae</taxon>
        <taxon>Candidatus Auribacter</taxon>
    </lineage>
</organism>
<dbReference type="SUPFAM" id="SSF52540">
    <property type="entry name" value="P-loop containing nucleoside triphosphate hydrolases"/>
    <property type="match status" value="1"/>
</dbReference>
<comment type="subunit">
    <text evidence="8">Oligomerizes as a right-handed, spiral filament on DNA at oriC.</text>
</comment>
<comment type="subcellular location">
    <subcellularLocation>
        <location evidence="8">Cytoplasm</location>
    </subcellularLocation>
</comment>
<dbReference type="Pfam" id="PF08299">
    <property type="entry name" value="Bac_DnaA_C"/>
    <property type="match status" value="1"/>
</dbReference>
<keyword evidence="3 8" id="KW-0235">DNA replication</keyword>
<keyword evidence="4 8" id="KW-0547">Nucleotide-binding</keyword>
<comment type="caution">
    <text evidence="14">The sequence shown here is derived from an EMBL/GenBank/DDBJ whole genome shotgun (WGS) entry which is preliminary data.</text>
</comment>
<keyword evidence="5 8" id="KW-0067">ATP-binding</keyword>
<dbReference type="GO" id="GO:0005737">
    <property type="term" value="C:cytoplasm"/>
    <property type="evidence" value="ECO:0007669"/>
    <property type="project" value="UniProtKB-SubCell"/>
</dbReference>
<dbReference type="PANTHER" id="PTHR30050:SF2">
    <property type="entry name" value="CHROMOSOMAL REPLICATION INITIATOR PROTEIN DNAA"/>
    <property type="match status" value="1"/>
</dbReference>
<comment type="caution">
    <text evidence="8">Lacks conserved residue(s) required for the propagation of feature annotation.</text>
</comment>
<dbReference type="InterPro" id="IPR013317">
    <property type="entry name" value="DnaA_dom"/>
</dbReference>
<dbReference type="PANTHER" id="PTHR30050">
    <property type="entry name" value="CHROMOSOMAL REPLICATION INITIATOR PROTEIN DNAA"/>
    <property type="match status" value="1"/>
</dbReference>
<dbReference type="InterPro" id="IPR018312">
    <property type="entry name" value="Chromosome_initiator_DnaA_CS"/>
</dbReference>
<feature type="domain" description="Chromosomal replication initiator DnaA C-terminal" evidence="13">
    <location>
        <begin position="366"/>
        <end position="435"/>
    </location>
</feature>
<dbReference type="GO" id="GO:0006270">
    <property type="term" value="P:DNA replication initiation"/>
    <property type="evidence" value="ECO:0007669"/>
    <property type="project" value="UniProtKB-UniRule"/>
</dbReference>
<dbReference type="InterPro" id="IPR001957">
    <property type="entry name" value="Chromosome_initiator_DnaA"/>
</dbReference>
<reference evidence="14 15" key="1">
    <citation type="journal article" date="2017" name="ISME J.">
        <title>Energy and carbon metabolisms in a deep terrestrial subsurface fluid microbial community.</title>
        <authorList>
            <person name="Momper L."/>
            <person name="Jungbluth S.P."/>
            <person name="Lee M.D."/>
            <person name="Amend J.P."/>
        </authorList>
    </citation>
    <scope>NUCLEOTIDE SEQUENCE [LARGE SCALE GENOMIC DNA]</scope>
    <source>
        <strain evidence="14">SURF_26</strain>
    </source>
</reference>
<dbReference type="HAMAP" id="MF_00377">
    <property type="entry name" value="DnaA_bact"/>
    <property type="match status" value="1"/>
</dbReference>
<dbReference type="InterPro" id="IPR024633">
    <property type="entry name" value="DnaA_N_dom"/>
</dbReference>
<feature type="region of interest" description="Domain III, AAA+ region" evidence="8">
    <location>
        <begin position="121"/>
        <end position="337"/>
    </location>
</feature>
<evidence type="ECO:0000256" key="3">
    <source>
        <dbReference type="ARBA" id="ARBA00022705"/>
    </source>
</evidence>
<dbReference type="Proteomes" id="UP000266426">
    <property type="component" value="Unassembled WGS sequence"/>
</dbReference>
<sequence length="459" mass="51970">MNTPAFWENVLKRIRTNTSEFSFNSWFQCIQKVYVEDGTLHIELPNKLAKNWMIENFSALIKESIFMESGEEYILQFEVVENAVSAAAVSELKQADAEKQKKAPARRFPISRSSLESQSPVLNQNYTFDSFVVGSSNRFAHAAALAVARTPANAYNPLFIYGGVGLGKTHLMQSIGNKHLEINPDARVYYLSSEIFTNQLIDAIQNRNTVKFRKKYRNVDILLIDDIQFLSGKEQTQEEFFHTFNTLYDAHKQIVITSDRPPKDISNLADRLVSRFEWGLVTDLQPPDVETRIAILQKKAELSNLEVPEDIIPFLAKRITSNIRKLEGALIRLASYSSITKSSMNVALAEEILKDTLDDHISATVTIDSILRFLADQFDIRVQDLLAKGRTKNIALPRQIAMYLSRNLTSNSLPEIGKALGGRDHTTIMHGIKSIESKMDENSDFKKSITSYVTQLKKP</sequence>
<dbReference type="InterPro" id="IPR010921">
    <property type="entry name" value="Trp_repressor/repl_initiator"/>
</dbReference>
<feature type="binding site" evidence="8">
    <location>
        <position position="165"/>
    </location>
    <ligand>
        <name>ATP</name>
        <dbReference type="ChEBI" id="CHEBI:30616"/>
    </ligand>
</feature>
<dbReference type="Pfam" id="PF00308">
    <property type="entry name" value="Bac_DnaA"/>
    <property type="match status" value="1"/>
</dbReference>
<dbReference type="InterPro" id="IPR027417">
    <property type="entry name" value="P-loop_NTPase"/>
</dbReference>
<feature type="region of interest" description="Domain I, interacts with DnaA modulators" evidence="8">
    <location>
        <begin position="1"/>
        <end position="84"/>
    </location>
</feature>
<dbReference type="CDD" id="cd06571">
    <property type="entry name" value="Bac_DnaA_C"/>
    <property type="match status" value="1"/>
</dbReference>
<dbReference type="InterPro" id="IPR038454">
    <property type="entry name" value="DnaA_N_sf"/>
</dbReference>
<dbReference type="EMBL" id="QZJZ01000019">
    <property type="protein sequence ID" value="RJP60947.1"/>
    <property type="molecule type" value="Genomic_DNA"/>
</dbReference>
<feature type="binding site" evidence="8">
    <location>
        <position position="169"/>
    </location>
    <ligand>
        <name>ATP</name>
        <dbReference type="ChEBI" id="CHEBI:30616"/>
    </ligand>
</feature>
<dbReference type="AlphaFoldDB" id="A0A3A4RDZ6"/>
<evidence type="ECO:0000256" key="7">
    <source>
        <dbReference type="ARBA" id="ARBA00023125"/>
    </source>
</evidence>
<dbReference type="GO" id="GO:0005524">
    <property type="term" value="F:ATP binding"/>
    <property type="evidence" value="ECO:0007669"/>
    <property type="project" value="UniProtKB-UniRule"/>
</dbReference>
<dbReference type="SMART" id="SM00382">
    <property type="entry name" value="AAA"/>
    <property type="match status" value="1"/>
</dbReference>
<gene>
    <name evidence="8 14" type="primary">dnaA</name>
    <name evidence="14" type="ORF">C4541_03105</name>
</gene>